<evidence type="ECO:0000256" key="5">
    <source>
        <dbReference type="ARBA" id="ARBA00023054"/>
    </source>
</evidence>
<keyword evidence="3" id="KW-0378">Hydrolase</keyword>
<reference evidence="8 9" key="1">
    <citation type="journal article" date="2013" name="Genome Biol.">
        <title>The genome sequence of the most widely cultivated cacao type and its use to identify candidate genes regulating pod color.</title>
        <authorList>
            <person name="Motamayor J.C."/>
            <person name="Mockaitis K."/>
            <person name="Schmutz J."/>
            <person name="Haiminen N."/>
            <person name="Iii D.L."/>
            <person name="Cornejo O."/>
            <person name="Findley S.D."/>
            <person name="Zheng P."/>
            <person name="Utro F."/>
            <person name="Royaert S."/>
            <person name="Saski C."/>
            <person name="Jenkins J."/>
            <person name="Podicheti R."/>
            <person name="Zhao M."/>
            <person name="Scheffler B.E."/>
            <person name="Stack J.C."/>
            <person name="Feltus F.A."/>
            <person name="Mustiga G.M."/>
            <person name="Amores F."/>
            <person name="Phillips W."/>
            <person name="Marelli J.P."/>
            <person name="May G.D."/>
            <person name="Shapiro H."/>
            <person name="Ma J."/>
            <person name="Bustamante C.D."/>
            <person name="Schnell R.J."/>
            <person name="Main D."/>
            <person name="Gilbert D."/>
            <person name="Parida L."/>
            <person name="Kuhn D.N."/>
        </authorList>
    </citation>
    <scope>NUCLEOTIDE SEQUENCE [LARGE SCALE GENOMIC DNA]</scope>
    <source>
        <strain evidence="9">cv. Matina 1-6</strain>
    </source>
</reference>
<dbReference type="Pfam" id="PF17846">
    <property type="entry name" value="XRN_M"/>
    <property type="match status" value="1"/>
</dbReference>
<dbReference type="Gene3D" id="3.40.50.12390">
    <property type="match status" value="1"/>
</dbReference>
<organism evidence="8 9">
    <name type="scientific">Theobroma cacao</name>
    <name type="common">Cacao</name>
    <name type="synonym">Cocoa</name>
    <dbReference type="NCBI Taxonomy" id="3641"/>
    <lineage>
        <taxon>Eukaryota</taxon>
        <taxon>Viridiplantae</taxon>
        <taxon>Streptophyta</taxon>
        <taxon>Embryophyta</taxon>
        <taxon>Tracheophyta</taxon>
        <taxon>Spermatophyta</taxon>
        <taxon>Magnoliopsida</taxon>
        <taxon>eudicotyledons</taxon>
        <taxon>Gunneridae</taxon>
        <taxon>Pentapetalae</taxon>
        <taxon>rosids</taxon>
        <taxon>malvids</taxon>
        <taxon>Malvales</taxon>
        <taxon>Malvaceae</taxon>
        <taxon>Byttnerioideae</taxon>
        <taxon>Theobroma</taxon>
    </lineage>
</organism>
<feature type="domain" description="CCHC-type" evidence="7">
    <location>
        <begin position="57"/>
        <end position="71"/>
    </location>
</feature>
<sequence length="189" mass="21808">MKRCNPIQSRFRLPGFNPNTHHCLYGLDADLIMLASATHEVHFSMLREVVLTPGRDKCFLCGQMGHVAADCEGKAKRTAGEFNEKGDGKAAAKKPYQYLNIWTLREYLEYKMRIPNLHFQIDLERVVDDFIFMCFFIGNDFLPHMPTLEIREGAINLLMAVYKKELMGLVMDDMLKIRSGKKIKNFITK</sequence>
<evidence type="ECO:0000256" key="2">
    <source>
        <dbReference type="ARBA" id="ARBA00022722"/>
    </source>
</evidence>
<keyword evidence="6" id="KW-0863">Zinc-finger</keyword>
<dbReference type="EMBL" id="CM001881">
    <property type="protein sequence ID" value="EOY21242.1"/>
    <property type="molecule type" value="Genomic_DNA"/>
</dbReference>
<dbReference type="GO" id="GO:0004527">
    <property type="term" value="F:exonuclease activity"/>
    <property type="evidence" value="ECO:0007669"/>
    <property type="project" value="UniProtKB-KW"/>
</dbReference>
<dbReference type="InterPro" id="IPR027073">
    <property type="entry name" value="5_3_exoribonuclease"/>
</dbReference>
<dbReference type="Gramene" id="EOY21242">
    <property type="protein sequence ID" value="EOY21242"/>
    <property type="gene ID" value="TCM_012652"/>
</dbReference>
<dbReference type="InterPro" id="IPR041412">
    <property type="entry name" value="Xrn1_helical"/>
</dbReference>
<dbReference type="PANTHER" id="PTHR12341">
    <property type="entry name" value="5'-&gt;3' EXORIBONUCLEASE"/>
    <property type="match status" value="1"/>
</dbReference>
<dbReference type="AlphaFoldDB" id="A0A061FWL0"/>
<dbReference type="OMA" id="GHLETSC"/>
<name>A0A061FWL0_THECC</name>
<protein>
    <submittedName>
        <fullName evidence="8">5'-3' exoribonuclease 3</fullName>
    </submittedName>
</protein>
<evidence type="ECO:0000313" key="8">
    <source>
        <dbReference type="EMBL" id="EOY21242.1"/>
    </source>
</evidence>
<dbReference type="SMART" id="SM00343">
    <property type="entry name" value="ZnF_C2HC"/>
    <property type="match status" value="1"/>
</dbReference>
<dbReference type="GO" id="GO:0008270">
    <property type="term" value="F:zinc ion binding"/>
    <property type="evidence" value="ECO:0007669"/>
    <property type="project" value="UniProtKB-KW"/>
</dbReference>
<dbReference type="Proteomes" id="UP000026915">
    <property type="component" value="Chromosome 3"/>
</dbReference>
<keyword evidence="6" id="KW-0479">Metal-binding</keyword>
<dbReference type="GO" id="GO:0003676">
    <property type="term" value="F:nucleic acid binding"/>
    <property type="evidence" value="ECO:0007669"/>
    <property type="project" value="InterPro"/>
</dbReference>
<dbReference type="PANTHER" id="PTHR12341:SF41">
    <property type="entry name" value="5'-3' EXORIBONUCLEASE 2"/>
    <property type="match status" value="1"/>
</dbReference>
<evidence type="ECO:0000313" key="9">
    <source>
        <dbReference type="Proteomes" id="UP000026915"/>
    </source>
</evidence>
<keyword evidence="4" id="KW-0269">Exonuclease</keyword>
<evidence type="ECO:0000256" key="6">
    <source>
        <dbReference type="PROSITE-ProRule" id="PRU00047"/>
    </source>
</evidence>
<accession>A0A061FWL0</accession>
<dbReference type="HOGENOM" id="CLU_1436793_0_0_1"/>
<keyword evidence="2" id="KW-0540">Nuclease</keyword>
<keyword evidence="9" id="KW-1185">Reference proteome</keyword>
<dbReference type="STRING" id="3641.A0A061FWL0"/>
<keyword evidence="1" id="KW-0698">rRNA processing</keyword>
<proteinExistence type="predicted"/>
<gene>
    <name evidence="8" type="ORF">TCM_012652</name>
</gene>
<dbReference type="InterPro" id="IPR036875">
    <property type="entry name" value="Znf_CCHC_sf"/>
</dbReference>
<dbReference type="Pfam" id="PF03159">
    <property type="entry name" value="XRN_N"/>
    <property type="match status" value="1"/>
</dbReference>
<evidence type="ECO:0000256" key="1">
    <source>
        <dbReference type="ARBA" id="ARBA00022552"/>
    </source>
</evidence>
<dbReference type="PROSITE" id="PS50158">
    <property type="entry name" value="ZF_CCHC"/>
    <property type="match status" value="1"/>
</dbReference>
<dbReference type="InterPro" id="IPR004859">
    <property type="entry name" value="Xrn1_N"/>
</dbReference>
<dbReference type="SUPFAM" id="SSF57756">
    <property type="entry name" value="Retrovirus zinc finger-like domains"/>
    <property type="match status" value="1"/>
</dbReference>
<keyword evidence="6" id="KW-0862">Zinc</keyword>
<keyword evidence="5" id="KW-0175">Coiled coil</keyword>
<dbReference type="InParanoid" id="A0A061FWL0"/>
<dbReference type="eggNOG" id="KOG2044">
    <property type="taxonomic scope" value="Eukaryota"/>
</dbReference>
<evidence type="ECO:0000256" key="3">
    <source>
        <dbReference type="ARBA" id="ARBA00022801"/>
    </source>
</evidence>
<evidence type="ECO:0000256" key="4">
    <source>
        <dbReference type="ARBA" id="ARBA00022839"/>
    </source>
</evidence>
<dbReference type="InterPro" id="IPR001878">
    <property type="entry name" value="Znf_CCHC"/>
</dbReference>
<dbReference type="Pfam" id="PF00098">
    <property type="entry name" value="zf-CCHC"/>
    <property type="match status" value="1"/>
</dbReference>
<dbReference type="GO" id="GO:0006364">
    <property type="term" value="P:rRNA processing"/>
    <property type="evidence" value="ECO:0007669"/>
    <property type="project" value="UniProtKB-KW"/>
</dbReference>
<evidence type="ECO:0000259" key="7">
    <source>
        <dbReference type="PROSITE" id="PS50158"/>
    </source>
</evidence>